<dbReference type="AlphaFoldDB" id="A0A2P5YA76"/>
<name>A0A2P5YA76_GOSBA</name>
<accession>A0A2P5YA76</accession>
<protein>
    <submittedName>
        <fullName evidence="2">Uncharacterized protein</fullName>
    </submittedName>
</protein>
<feature type="compositionally biased region" description="Basic residues" evidence="1">
    <location>
        <begin position="18"/>
        <end position="27"/>
    </location>
</feature>
<reference evidence="2 3" key="1">
    <citation type="submission" date="2015-01" db="EMBL/GenBank/DDBJ databases">
        <title>Genome of allotetraploid Gossypium barbadense reveals genomic plasticity and fiber elongation in cotton evolution.</title>
        <authorList>
            <person name="Chen X."/>
            <person name="Liu X."/>
            <person name="Zhao B."/>
            <person name="Zheng H."/>
            <person name="Hu Y."/>
            <person name="Lu G."/>
            <person name="Yang C."/>
            <person name="Chen J."/>
            <person name="Shan C."/>
            <person name="Zhang L."/>
            <person name="Zhou Y."/>
            <person name="Wang L."/>
            <person name="Guo W."/>
            <person name="Bai Y."/>
            <person name="Ruan J."/>
            <person name="Shangguan X."/>
            <person name="Mao Y."/>
            <person name="Jiang J."/>
            <person name="Zhu Y."/>
            <person name="Lei J."/>
            <person name="Kang H."/>
            <person name="Chen S."/>
            <person name="He X."/>
            <person name="Wang R."/>
            <person name="Wang Y."/>
            <person name="Chen J."/>
            <person name="Wang L."/>
            <person name="Yu S."/>
            <person name="Wang B."/>
            <person name="Wei J."/>
            <person name="Song S."/>
            <person name="Lu X."/>
            <person name="Gao Z."/>
            <person name="Gu W."/>
            <person name="Deng X."/>
            <person name="Ma D."/>
            <person name="Wang S."/>
            <person name="Liang W."/>
            <person name="Fang L."/>
            <person name="Cai C."/>
            <person name="Zhu X."/>
            <person name="Zhou B."/>
            <person name="Zhang Y."/>
            <person name="Chen Z."/>
            <person name="Xu S."/>
            <person name="Zhu R."/>
            <person name="Wang S."/>
            <person name="Zhang T."/>
            <person name="Zhao G."/>
        </authorList>
    </citation>
    <scope>NUCLEOTIDE SEQUENCE [LARGE SCALE GENOMIC DNA]</scope>
    <source>
        <strain evidence="3">cv. Xinhai21</strain>
        <tissue evidence="2">Leaf</tissue>
    </source>
</reference>
<organism evidence="2 3">
    <name type="scientific">Gossypium barbadense</name>
    <name type="common">Sea Island cotton</name>
    <name type="synonym">Hibiscus barbadensis</name>
    <dbReference type="NCBI Taxonomy" id="3634"/>
    <lineage>
        <taxon>Eukaryota</taxon>
        <taxon>Viridiplantae</taxon>
        <taxon>Streptophyta</taxon>
        <taxon>Embryophyta</taxon>
        <taxon>Tracheophyta</taxon>
        <taxon>Spermatophyta</taxon>
        <taxon>Magnoliopsida</taxon>
        <taxon>eudicotyledons</taxon>
        <taxon>Gunneridae</taxon>
        <taxon>Pentapetalae</taxon>
        <taxon>rosids</taxon>
        <taxon>malvids</taxon>
        <taxon>Malvales</taxon>
        <taxon>Malvaceae</taxon>
        <taxon>Malvoideae</taxon>
        <taxon>Gossypium</taxon>
    </lineage>
</organism>
<feature type="compositionally biased region" description="Basic residues" evidence="1">
    <location>
        <begin position="1"/>
        <end position="10"/>
    </location>
</feature>
<feature type="region of interest" description="Disordered" evidence="1">
    <location>
        <begin position="90"/>
        <end position="109"/>
    </location>
</feature>
<evidence type="ECO:0000256" key="1">
    <source>
        <dbReference type="SAM" id="MobiDB-lite"/>
    </source>
</evidence>
<feature type="region of interest" description="Disordered" evidence="1">
    <location>
        <begin position="1"/>
        <end position="49"/>
    </location>
</feature>
<gene>
    <name evidence="2" type="ORF">GOBAR_AA08152</name>
</gene>
<evidence type="ECO:0000313" key="2">
    <source>
        <dbReference type="EMBL" id="PPS12485.1"/>
    </source>
</evidence>
<dbReference type="EMBL" id="KZ663474">
    <property type="protein sequence ID" value="PPS12485.1"/>
    <property type="molecule type" value="Genomic_DNA"/>
</dbReference>
<evidence type="ECO:0000313" key="3">
    <source>
        <dbReference type="Proteomes" id="UP000239757"/>
    </source>
</evidence>
<proteinExistence type="predicted"/>
<sequence>MVRGKERRKREKGEEKKGKRMREKGVHRLGLGGFGDDSNGEGKRKGGMRCAAGEGRCVRMGIVCGAFGTQRENMIGWKVRRWGERGIRCGGLSTDGENEEGAGTARVLG</sequence>
<dbReference type="Proteomes" id="UP000239757">
    <property type="component" value="Unassembled WGS sequence"/>
</dbReference>